<dbReference type="Pfam" id="PF06835">
    <property type="entry name" value="LptC"/>
    <property type="match status" value="1"/>
</dbReference>
<accession>A0A2T6BPD6</accession>
<evidence type="ECO:0000256" key="1">
    <source>
        <dbReference type="SAM" id="Phobius"/>
    </source>
</evidence>
<name>A0A2T6BPD6_9RHOB</name>
<dbReference type="Gene3D" id="2.60.450.10">
    <property type="entry name" value="Lipopolysaccharide (LPS) transport protein A like domain"/>
    <property type="match status" value="1"/>
</dbReference>
<dbReference type="GO" id="GO:0015221">
    <property type="term" value="F:lipopolysaccharide transmembrane transporter activity"/>
    <property type="evidence" value="ECO:0007669"/>
    <property type="project" value="InterPro"/>
</dbReference>
<evidence type="ECO:0000313" key="3">
    <source>
        <dbReference type="Proteomes" id="UP000243978"/>
    </source>
</evidence>
<gene>
    <name evidence="2" type="ORF">C8N43_2586</name>
</gene>
<dbReference type="RefSeq" id="WP_158269978.1">
    <property type="nucleotide sequence ID" value="NZ_QBKS01000001.1"/>
</dbReference>
<dbReference type="OrthoDB" id="7871110at2"/>
<keyword evidence="1" id="KW-1133">Transmembrane helix</keyword>
<dbReference type="GO" id="GO:0005886">
    <property type="term" value="C:plasma membrane"/>
    <property type="evidence" value="ECO:0007669"/>
    <property type="project" value="InterPro"/>
</dbReference>
<comment type="caution">
    <text evidence="2">The sequence shown here is derived from an EMBL/GenBank/DDBJ whole genome shotgun (WGS) entry which is preliminary data.</text>
</comment>
<protein>
    <submittedName>
        <fullName evidence="2">Lipopolysaccharide export system protein LptC</fullName>
    </submittedName>
</protein>
<dbReference type="AlphaFoldDB" id="A0A2T6BPD6"/>
<keyword evidence="1" id="KW-0812">Transmembrane</keyword>
<dbReference type="InterPro" id="IPR026265">
    <property type="entry name" value="LptC"/>
</dbReference>
<proteinExistence type="predicted"/>
<keyword evidence="3" id="KW-1185">Reference proteome</keyword>
<feature type="transmembrane region" description="Helical" evidence="1">
    <location>
        <begin position="12"/>
        <end position="34"/>
    </location>
</feature>
<dbReference type="Proteomes" id="UP000243978">
    <property type="component" value="Unassembled WGS sequence"/>
</dbReference>
<organism evidence="2 3">
    <name type="scientific">Litoreibacter ponti</name>
    <dbReference type="NCBI Taxonomy" id="1510457"/>
    <lineage>
        <taxon>Bacteria</taxon>
        <taxon>Pseudomonadati</taxon>
        <taxon>Pseudomonadota</taxon>
        <taxon>Alphaproteobacteria</taxon>
        <taxon>Rhodobacterales</taxon>
        <taxon>Roseobacteraceae</taxon>
        <taxon>Litoreibacter</taxon>
    </lineage>
</organism>
<dbReference type="InterPro" id="IPR010664">
    <property type="entry name" value="LipoPS_assembly_LptC-rel"/>
</dbReference>
<dbReference type="NCBIfam" id="TIGR04409">
    <property type="entry name" value="LptC_YrbK"/>
    <property type="match status" value="1"/>
</dbReference>
<evidence type="ECO:0000313" key="2">
    <source>
        <dbReference type="EMBL" id="PTX57912.1"/>
    </source>
</evidence>
<sequence>MARRIDNRYSRFVQWAKVIFPLAALGLLSTLFLFSRTIDPSDAIPFADIDVEQIARDQVLSSPRFSGATDDGTAITVDAASAVPDLTDPRRMNIEEVVARIESPNGRSYGITSLRARYDGNTETLELNGDVRIGTSNGYRLETETLTTNLQTSAITAPGKVFGKGPPGIIEAGAMELTGQDGTQVLVFKNGVKLIYDPKE</sequence>
<reference evidence="2 3" key="1">
    <citation type="submission" date="2018-04" db="EMBL/GenBank/DDBJ databases">
        <title>Genomic Encyclopedia of Archaeal and Bacterial Type Strains, Phase II (KMG-II): from individual species to whole genera.</title>
        <authorList>
            <person name="Goeker M."/>
        </authorList>
    </citation>
    <scope>NUCLEOTIDE SEQUENCE [LARGE SCALE GENOMIC DNA]</scope>
    <source>
        <strain evidence="2 3">DSM 100977</strain>
    </source>
</reference>
<dbReference type="EMBL" id="QBKS01000001">
    <property type="protein sequence ID" value="PTX57912.1"/>
    <property type="molecule type" value="Genomic_DNA"/>
</dbReference>
<keyword evidence="1" id="KW-0472">Membrane</keyword>